<feature type="transmembrane region" description="Helical" evidence="1">
    <location>
        <begin position="12"/>
        <end position="30"/>
    </location>
</feature>
<name>A0A1F5SHZ7_9BACT</name>
<comment type="caution">
    <text evidence="2">The sequence shown here is derived from an EMBL/GenBank/DDBJ whole genome shotgun (WGS) entry which is preliminary data.</text>
</comment>
<keyword evidence="1" id="KW-0812">Transmembrane</keyword>
<keyword evidence="1" id="KW-1133">Transmembrane helix</keyword>
<evidence type="ECO:0000313" key="3">
    <source>
        <dbReference type="Proteomes" id="UP000178367"/>
    </source>
</evidence>
<evidence type="ECO:0000313" key="2">
    <source>
        <dbReference type="EMBL" id="OGF26294.1"/>
    </source>
</evidence>
<keyword evidence="1" id="KW-0472">Membrane</keyword>
<dbReference type="AlphaFoldDB" id="A0A1F5SHZ7"/>
<accession>A0A1F5SHZ7</accession>
<gene>
    <name evidence="2" type="ORF">A2227_03345</name>
</gene>
<protein>
    <submittedName>
        <fullName evidence="2">Uncharacterized protein</fullName>
    </submittedName>
</protein>
<dbReference type="EMBL" id="MFGB01000016">
    <property type="protein sequence ID" value="OGF26294.1"/>
    <property type="molecule type" value="Genomic_DNA"/>
</dbReference>
<proteinExistence type="predicted"/>
<organism evidence="2 3">
    <name type="scientific">Candidatus Falkowbacteria bacterium RIFOXYA2_FULL_47_19</name>
    <dbReference type="NCBI Taxonomy" id="1797994"/>
    <lineage>
        <taxon>Bacteria</taxon>
        <taxon>Candidatus Falkowiibacteriota</taxon>
    </lineage>
</organism>
<sequence>MRSFKIINGLYFFVKTAMIVGAILSIFALITHEIKEEMSHPQPVWIFSRPNKTVAEIDGIPQALKNAALHKGKGEIIYRLVLKGKVVHSFGSEGYLRKKYRTKHPKDIIWVTGPNDICIVSIEPDPDLQFLIIRPTP</sequence>
<dbReference type="Proteomes" id="UP000178367">
    <property type="component" value="Unassembled WGS sequence"/>
</dbReference>
<evidence type="ECO:0000256" key="1">
    <source>
        <dbReference type="SAM" id="Phobius"/>
    </source>
</evidence>
<reference evidence="2 3" key="1">
    <citation type="journal article" date="2016" name="Nat. Commun.">
        <title>Thousands of microbial genomes shed light on interconnected biogeochemical processes in an aquifer system.</title>
        <authorList>
            <person name="Anantharaman K."/>
            <person name="Brown C.T."/>
            <person name="Hug L.A."/>
            <person name="Sharon I."/>
            <person name="Castelle C.J."/>
            <person name="Probst A.J."/>
            <person name="Thomas B.C."/>
            <person name="Singh A."/>
            <person name="Wilkins M.J."/>
            <person name="Karaoz U."/>
            <person name="Brodie E.L."/>
            <person name="Williams K.H."/>
            <person name="Hubbard S.S."/>
            <person name="Banfield J.F."/>
        </authorList>
    </citation>
    <scope>NUCLEOTIDE SEQUENCE [LARGE SCALE GENOMIC DNA]</scope>
</reference>